<dbReference type="EMBL" id="VCQV01000024">
    <property type="protein sequence ID" value="TWP34861.1"/>
    <property type="molecule type" value="Genomic_DNA"/>
</dbReference>
<evidence type="ECO:0000256" key="1">
    <source>
        <dbReference type="SAM" id="Phobius"/>
    </source>
</evidence>
<dbReference type="Pfam" id="PF03779">
    <property type="entry name" value="SPW"/>
    <property type="match status" value="1"/>
</dbReference>
<evidence type="ECO:0000313" key="4">
    <source>
        <dbReference type="Proteomes" id="UP000320244"/>
    </source>
</evidence>
<feature type="transmembrane region" description="Helical" evidence="1">
    <location>
        <begin position="35"/>
        <end position="54"/>
    </location>
</feature>
<protein>
    <recommendedName>
        <fullName evidence="2">SPW repeat-containing integral membrane domain-containing protein</fullName>
    </recommendedName>
</protein>
<proteinExistence type="predicted"/>
<sequence length="147" mass="15369">MTTQHSMDTSMAHHPDIVALRDRYDRAAGTPRAQVAEGLMFLGGGYAAISPWVIGFSGTTTALAVSDLIVGIAIMVMTLVCADSAGRMYGMAWVAPLMGVWLIVSTWLIHGISASTGTMISNIVVGACVLLLGLAIMGVAQMKANKT</sequence>
<feature type="transmembrane region" description="Helical" evidence="1">
    <location>
        <begin position="93"/>
        <end position="113"/>
    </location>
</feature>
<evidence type="ECO:0000313" key="3">
    <source>
        <dbReference type="EMBL" id="TWP34861.1"/>
    </source>
</evidence>
<reference evidence="3 4" key="1">
    <citation type="submission" date="2019-05" db="EMBL/GenBank/DDBJ databases">
        <authorList>
            <person name="Lee S.D."/>
        </authorList>
    </citation>
    <scope>NUCLEOTIDE SEQUENCE [LARGE SCALE GENOMIC DNA]</scope>
    <source>
        <strain evidence="3 4">C5-26</strain>
    </source>
</reference>
<name>A0A563DY13_9MICO</name>
<dbReference type="AlphaFoldDB" id="A0A563DY13"/>
<evidence type="ECO:0000259" key="2">
    <source>
        <dbReference type="Pfam" id="PF03779"/>
    </source>
</evidence>
<dbReference type="InterPro" id="IPR005530">
    <property type="entry name" value="SPW"/>
</dbReference>
<dbReference type="RefSeq" id="WP_146318268.1">
    <property type="nucleotide sequence ID" value="NZ_VCQV01000024.1"/>
</dbReference>
<gene>
    <name evidence="3" type="ORF">FGL98_16025</name>
</gene>
<dbReference type="OrthoDB" id="3638638at2"/>
<organism evidence="3 4">
    <name type="scientific">Leekyejoonella antrihumi</name>
    <dbReference type="NCBI Taxonomy" id="1660198"/>
    <lineage>
        <taxon>Bacteria</taxon>
        <taxon>Bacillati</taxon>
        <taxon>Actinomycetota</taxon>
        <taxon>Actinomycetes</taxon>
        <taxon>Micrococcales</taxon>
        <taxon>Dermacoccaceae</taxon>
        <taxon>Leekyejoonella</taxon>
    </lineage>
</organism>
<comment type="caution">
    <text evidence="3">The sequence shown here is derived from an EMBL/GenBank/DDBJ whole genome shotgun (WGS) entry which is preliminary data.</text>
</comment>
<reference evidence="3 4" key="2">
    <citation type="submission" date="2019-08" db="EMBL/GenBank/DDBJ databases">
        <title>Jejuicoccus antrihumi gen. nov., sp. nov., a new member of the family Dermacoccaceae isolated from a cave.</title>
        <authorList>
            <person name="Schumann P."/>
            <person name="Kim I.S."/>
        </authorList>
    </citation>
    <scope>NUCLEOTIDE SEQUENCE [LARGE SCALE GENOMIC DNA]</scope>
    <source>
        <strain evidence="3 4">C5-26</strain>
    </source>
</reference>
<feature type="transmembrane region" description="Helical" evidence="1">
    <location>
        <begin position="119"/>
        <end position="140"/>
    </location>
</feature>
<feature type="transmembrane region" description="Helical" evidence="1">
    <location>
        <begin position="60"/>
        <end position="81"/>
    </location>
</feature>
<feature type="domain" description="SPW repeat-containing integral membrane" evidence="2">
    <location>
        <begin position="37"/>
        <end position="134"/>
    </location>
</feature>
<keyword evidence="1" id="KW-0812">Transmembrane</keyword>
<keyword evidence="1" id="KW-0472">Membrane</keyword>
<accession>A0A563DY13</accession>
<keyword evidence="1" id="KW-1133">Transmembrane helix</keyword>
<keyword evidence="4" id="KW-1185">Reference proteome</keyword>
<dbReference type="Proteomes" id="UP000320244">
    <property type="component" value="Unassembled WGS sequence"/>
</dbReference>